<dbReference type="Gene3D" id="2.40.160.20">
    <property type="match status" value="1"/>
</dbReference>
<name>A0A8B6M4A3_METTU</name>
<keyword evidence="2 6" id="KW-0732">Signal</keyword>
<accession>A0A8B6M4A3</accession>
<comment type="similarity">
    <text evidence="5">Belongs to the Omp25/RopB family.</text>
</comment>
<evidence type="ECO:0000256" key="4">
    <source>
        <dbReference type="ARBA" id="ARBA00023237"/>
    </source>
</evidence>
<gene>
    <name evidence="8" type="ORF">MPC4_180074</name>
</gene>
<dbReference type="RefSeq" id="WP_174511942.1">
    <property type="nucleotide sequence ID" value="NZ_CABFMQ020000074.1"/>
</dbReference>
<evidence type="ECO:0000256" key="6">
    <source>
        <dbReference type="SAM" id="SignalP"/>
    </source>
</evidence>
<evidence type="ECO:0000256" key="5">
    <source>
        <dbReference type="ARBA" id="ARBA00038306"/>
    </source>
</evidence>
<feature type="domain" description="Outer membrane protein beta-barrel" evidence="7">
    <location>
        <begin position="41"/>
        <end position="247"/>
    </location>
</feature>
<reference evidence="8 9" key="1">
    <citation type="submission" date="2019-05" db="EMBL/GenBank/DDBJ databases">
        <authorList>
            <person name="Farhan Ul Haque M."/>
        </authorList>
    </citation>
    <scope>NUCLEOTIDE SEQUENCE [LARGE SCALE GENOMIC DNA]</scope>
    <source>
        <strain evidence="8">2</strain>
    </source>
</reference>
<protein>
    <submittedName>
        <fullName evidence="8">Porin</fullName>
    </submittedName>
</protein>
<dbReference type="PANTHER" id="PTHR34001">
    <property type="entry name" value="BLL7405 PROTEIN"/>
    <property type="match status" value="1"/>
</dbReference>
<feature type="chain" id="PRO_5032324002" evidence="6">
    <location>
        <begin position="22"/>
        <end position="259"/>
    </location>
</feature>
<dbReference type="SUPFAM" id="SSF56925">
    <property type="entry name" value="OMPA-like"/>
    <property type="match status" value="1"/>
</dbReference>
<evidence type="ECO:0000313" key="9">
    <source>
        <dbReference type="Proteomes" id="UP000485880"/>
    </source>
</evidence>
<evidence type="ECO:0000256" key="2">
    <source>
        <dbReference type="ARBA" id="ARBA00022729"/>
    </source>
</evidence>
<dbReference type="InterPro" id="IPR011250">
    <property type="entry name" value="OMP/PagP_B-barrel"/>
</dbReference>
<dbReference type="InterPro" id="IPR051692">
    <property type="entry name" value="OMP-like"/>
</dbReference>
<keyword evidence="9" id="KW-1185">Reference proteome</keyword>
<proteinExistence type="inferred from homology"/>
<dbReference type="EMBL" id="CABFMQ020000074">
    <property type="protein sequence ID" value="VTZ49668.1"/>
    <property type="molecule type" value="Genomic_DNA"/>
</dbReference>
<dbReference type="Proteomes" id="UP000485880">
    <property type="component" value="Unassembled WGS sequence"/>
</dbReference>
<dbReference type="AlphaFoldDB" id="A0A8B6M4A3"/>
<evidence type="ECO:0000256" key="3">
    <source>
        <dbReference type="ARBA" id="ARBA00023136"/>
    </source>
</evidence>
<keyword evidence="3" id="KW-0472">Membrane</keyword>
<organism evidence="8 9">
    <name type="scientific">Methylocella tundrae</name>
    <dbReference type="NCBI Taxonomy" id="227605"/>
    <lineage>
        <taxon>Bacteria</taxon>
        <taxon>Pseudomonadati</taxon>
        <taxon>Pseudomonadota</taxon>
        <taxon>Alphaproteobacteria</taxon>
        <taxon>Hyphomicrobiales</taxon>
        <taxon>Beijerinckiaceae</taxon>
        <taxon>Methylocella</taxon>
    </lineage>
</organism>
<dbReference type="Pfam" id="PF13505">
    <property type="entry name" value="OMP_b-brl"/>
    <property type="match status" value="1"/>
</dbReference>
<dbReference type="GO" id="GO:0009279">
    <property type="term" value="C:cell outer membrane"/>
    <property type="evidence" value="ECO:0007669"/>
    <property type="project" value="UniProtKB-SubCell"/>
</dbReference>
<dbReference type="InterPro" id="IPR027385">
    <property type="entry name" value="Beta-barrel_OMP"/>
</dbReference>
<keyword evidence="4" id="KW-0998">Cell outer membrane</keyword>
<comment type="caution">
    <text evidence="8">The sequence shown here is derived from an EMBL/GenBank/DDBJ whole genome shotgun (WGS) entry which is preliminary data.</text>
</comment>
<feature type="signal peptide" evidence="6">
    <location>
        <begin position="1"/>
        <end position="21"/>
    </location>
</feature>
<evidence type="ECO:0000313" key="8">
    <source>
        <dbReference type="EMBL" id="VTZ49668.1"/>
    </source>
</evidence>
<sequence length="259" mass="26924">MLRRLLLASAGAIALAGSAFAADLPSRAPPPVYVPPVPIFTWTGIYVGAQIGYAWGTSNINVTDSFGDFASFQSSNSGVIGGGHIGYNLQFNQFVVGLEGDVEGTSLSKTRSGSPFFEGFGSVPVTVSTKADIMGSIRGRVGYAWDRVLLYATGGVAFAGVGGTIYGPFGGQVSSSSTRVGWTVGGGLEYAVTNNWSIRAEYRYAQFGHSSFAADNAFATPGLAALGVIASRTTNLNRVEVGVSYKFDTAAPVPVVAKY</sequence>
<evidence type="ECO:0000256" key="1">
    <source>
        <dbReference type="ARBA" id="ARBA00004442"/>
    </source>
</evidence>
<evidence type="ECO:0000259" key="7">
    <source>
        <dbReference type="Pfam" id="PF13505"/>
    </source>
</evidence>
<dbReference type="PANTHER" id="PTHR34001:SF3">
    <property type="entry name" value="BLL7405 PROTEIN"/>
    <property type="match status" value="1"/>
</dbReference>
<comment type="subcellular location">
    <subcellularLocation>
        <location evidence="1">Cell outer membrane</location>
    </subcellularLocation>
</comment>